<organism evidence="1 2">
    <name type="scientific">Parasponia andersonii</name>
    <name type="common">Sponia andersonii</name>
    <dbReference type="NCBI Taxonomy" id="3476"/>
    <lineage>
        <taxon>Eukaryota</taxon>
        <taxon>Viridiplantae</taxon>
        <taxon>Streptophyta</taxon>
        <taxon>Embryophyta</taxon>
        <taxon>Tracheophyta</taxon>
        <taxon>Spermatophyta</taxon>
        <taxon>Magnoliopsida</taxon>
        <taxon>eudicotyledons</taxon>
        <taxon>Gunneridae</taxon>
        <taxon>Pentapetalae</taxon>
        <taxon>rosids</taxon>
        <taxon>fabids</taxon>
        <taxon>Rosales</taxon>
        <taxon>Cannabaceae</taxon>
        <taxon>Parasponia</taxon>
    </lineage>
</organism>
<evidence type="ECO:0000313" key="2">
    <source>
        <dbReference type="Proteomes" id="UP000237105"/>
    </source>
</evidence>
<reference evidence="2" key="1">
    <citation type="submission" date="2016-06" db="EMBL/GenBank/DDBJ databases">
        <title>Parallel loss of symbiosis genes in relatives of nitrogen-fixing non-legume Parasponia.</title>
        <authorList>
            <person name="Van Velzen R."/>
            <person name="Holmer R."/>
            <person name="Bu F."/>
            <person name="Rutten L."/>
            <person name="Van Zeijl A."/>
            <person name="Liu W."/>
            <person name="Santuari L."/>
            <person name="Cao Q."/>
            <person name="Sharma T."/>
            <person name="Shen D."/>
            <person name="Roswanjaya Y."/>
            <person name="Wardhani T."/>
            <person name="Kalhor M.S."/>
            <person name="Jansen J."/>
            <person name="Van den Hoogen J."/>
            <person name="Gungor B."/>
            <person name="Hartog M."/>
            <person name="Hontelez J."/>
            <person name="Verver J."/>
            <person name="Yang W.-C."/>
            <person name="Schijlen E."/>
            <person name="Repin R."/>
            <person name="Schilthuizen M."/>
            <person name="Schranz E."/>
            <person name="Heidstra R."/>
            <person name="Miyata K."/>
            <person name="Fedorova E."/>
            <person name="Kohlen W."/>
            <person name="Bisseling T."/>
            <person name="Smit S."/>
            <person name="Geurts R."/>
        </authorList>
    </citation>
    <scope>NUCLEOTIDE SEQUENCE [LARGE SCALE GENOMIC DNA]</scope>
    <source>
        <strain evidence="2">cv. WU1-14</strain>
    </source>
</reference>
<accession>A0A2P5C5F0</accession>
<dbReference type="InterPro" id="IPR015683">
    <property type="entry name" value="Ionotropic_Glu_rcpt"/>
</dbReference>
<dbReference type="STRING" id="3476.A0A2P5C5F0"/>
<name>A0A2P5C5F0_PARAD</name>
<comment type="caution">
    <text evidence="1">The sequence shown here is derived from an EMBL/GenBank/DDBJ whole genome shotgun (WGS) entry which is preliminary data.</text>
</comment>
<sequence length="106" mass="11431">MKKSMNYSLNKPLFSLLLTIFLACLGGPLMLLSAQNTSTVTVDVGVVMDYHSWIGKMGLSCINTALSDLYASYNANYNTKLVLHIRDSKSDVVGAAAAGTYVTLSF</sequence>
<evidence type="ECO:0000313" key="1">
    <source>
        <dbReference type="EMBL" id="PON56228.1"/>
    </source>
</evidence>
<dbReference type="PANTHER" id="PTHR34836:SF1">
    <property type="entry name" value="OS09G0428600 PROTEIN"/>
    <property type="match status" value="1"/>
</dbReference>
<proteinExistence type="predicted"/>
<dbReference type="PROSITE" id="PS51257">
    <property type="entry name" value="PROKAR_LIPOPROTEIN"/>
    <property type="match status" value="1"/>
</dbReference>
<dbReference type="AlphaFoldDB" id="A0A2P5C5F0"/>
<protein>
    <submittedName>
        <fullName evidence="1">Uncharacterized protein</fullName>
    </submittedName>
</protein>
<dbReference type="Proteomes" id="UP000237105">
    <property type="component" value="Unassembled WGS sequence"/>
</dbReference>
<dbReference type="PANTHER" id="PTHR34836">
    <property type="entry name" value="OS06G0188250 PROTEIN"/>
    <property type="match status" value="1"/>
</dbReference>
<dbReference type="EMBL" id="JXTB01000173">
    <property type="protein sequence ID" value="PON56228.1"/>
    <property type="molecule type" value="Genomic_DNA"/>
</dbReference>
<dbReference type="OrthoDB" id="1188802at2759"/>
<gene>
    <name evidence="1" type="ORF">PanWU01x14_182400</name>
</gene>
<keyword evidence="2" id="KW-1185">Reference proteome</keyword>